<organism evidence="1 2">
    <name type="scientific">Phytophthora megakarya</name>
    <dbReference type="NCBI Taxonomy" id="4795"/>
    <lineage>
        <taxon>Eukaryota</taxon>
        <taxon>Sar</taxon>
        <taxon>Stramenopiles</taxon>
        <taxon>Oomycota</taxon>
        <taxon>Peronosporomycetes</taxon>
        <taxon>Peronosporales</taxon>
        <taxon>Peronosporaceae</taxon>
        <taxon>Phytophthora</taxon>
    </lineage>
</organism>
<dbReference type="AlphaFoldDB" id="A0A225W2R3"/>
<dbReference type="OrthoDB" id="125385at2759"/>
<gene>
    <name evidence="1" type="ORF">PHMEG_00014867</name>
</gene>
<evidence type="ECO:0000313" key="1">
    <source>
        <dbReference type="EMBL" id="OWZ12033.1"/>
    </source>
</evidence>
<proteinExistence type="predicted"/>
<comment type="caution">
    <text evidence="1">The sequence shown here is derived from an EMBL/GenBank/DDBJ whole genome shotgun (WGS) entry which is preliminary data.</text>
</comment>
<evidence type="ECO:0000313" key="2">
    <source>
        <dbReference type="Proteomes" id="UP000198211"/>
    </source>
</evidence>
<keyword evidence="2" id="KW-1185">Reference proteome</keyword>
<dbReference type="EMBL" id="NBNE01001963">
    <property type="protein sequence ID" value="OWZ12033.1"/>
    <property type="molecule type" value="Genomic_DNA"/>
</dbReference>
<dbReference type="Pfam" id="PF14223">
    <property type="entry name" value="Retrotran_gag_2"/>
    <property type="match status" value="1"/>
</dbReference>
<sequence>MSGTSGMSGASGGAGYLVQHNSWDVVNGAAAAYPANTRWVERNQFARYALLFGMVPTDFKKVCRMATALEMWTSFGQDKTKRVYASEIRLRRHLYTAKFKPGEEMEKCIERVENMR</sequence>
<reference evidence="2" key="1">
    <citation type="submission" date="2017-03" db="EMBL/GenBank/DDBJ databases">
        <title>Phytopthora megakarya and P. palmivora, two closely related causual agents of cacao black pod achieved similar genome size and gene model numbers by different mechanisms.</title>
        <authorList>
            <person name="Ali S."/>
            <person name="Shao J."/>
            <person name="Larry D.J."/>
            <person name="Kronmiller B."/>
            <person name="Shen D."/>
            <person name="Strem M.D."/>
            <person name="Melnick R.L."/>
            <person name="Guiltinan M.J."/>
            <person name="Tyler B.M."/>
            <person name="Meinhardt L.W."/>
            <person name="Bailey B.A."/>
        </authorList>
    </citation>
    <scope>NUCLEOTIDE SEQUENCE [LARGE SCALE GENOMIC DNA]</scope>
    <source>
        <strain evidence="2">zdho120</strain>
    </source>
</reference>
<name>A0A225W2R3_9STRA</name>
<protein>
    <submittedName>
        <fullName evidence="1">Uncharacterized protein</fullName>
    </submittedName>
</protein>
<dbReference type="Proteomes" id="UP000198211">
    <property type="component" value="Unassembled WGS sequence"/>
</dbReference>
<accession>A0A225W2R3</accession>